<dbReference type="KEGG" id="efe:EFER_2397"/>
<keyword evidence="8" id="KW-0998">Cell outer membrane</keyword>
<evidence type="ECO:0000256" key="7">
    <source>
        <dbReference type="ARBA" id="ARBA00023136"/>
    </source>
</evidence>
<evidence type="ECO:0000313" key="12">
    <source>
        <dbReference type="EMBL" id="CAQ89896.1"/>
    </source>
</evidence>
<evidence type="ECO:0000259" key="10">
    <source>
        <dbReference type="Pfam" id="PF13953"/>
    </source>
</evidence>
<evidence type="ECO:0000256" key="5">
    <source>
        <dbReference type="ARBA" id="ARBA00022692"/>
    </source>
</evidence>
<name>B7LKQ1_ESCF3</name>
<feature type="domain" description="PapC-like C-terminal" evidence="10">
    <location>
        <begin position="772"/>
        <end position="829"/>
    </location>
</feature>
<dbReference type="AlphaFoldDB" id="B7LKQ1"/>
<dbReference type="Pfam" id="PF13954">
    <property type="entry name" value="PapC_N"/>
    <property type="match status" value="1"/>
</dbReference>
<dbReference type="GO" id="GO:0015473">
    <property type="term" value="F:fimbrial usher porin activity"/>
    <property type="evidence" value="ECO:0007669"/>
    <property type="project" value="InterPro"/>
</dbReference>
<evidence type="ECO:0000256" key="4">
    <source>
        <dbReference type="ARBA" id="ARBA00022452"/>
    </source>
</evidence>
<evidence type="ECO:0000256" key="6">
    <source>
        <dbReference type="ARBA" id="ARBA00022729"/>
    </source>
</evidence>
<evidence type="ECO:0000256" key="2">
    <source>
        <dbReference type="ARBA" id="ARBA00008064"/>
    </source>
</evidence>
<gene>
    <name evidence="12" type="primary">ybgQ</name>
    <name evidence="12" type="ordered locus">EFER_2397</name>
</gene>
<evidence type="ECO:0000313" key="13">
    <source>
        <dbReference type="Proteomes" id="UP000000745"/>
    </source>
</evidence>
<dbReference type="InterPro" id="IPR037224">
    <property type="entry name" value="PapC_N_sf"/>
</dbReference>
<dbReference type="PANTHER" id="PTHR30451">
    <property type="entry name" value="OUTER MEMBRANE USHER PROTEIN"/>
    <property type="match status" value="1"/>
</dbReference>
<dbReference type="InterPro" id="IPR000015">
    <property type="entry name" value="Fimb_usher"/>
</dbReference>
<dbReference type="Gene3D" id="2.60.40.2610">
    <property type="entry name" value="Outer membrane usher protein FimD, plug domain"/>
    <property type="match status" value="1"/>
</dbReference>
<keyword evidence="3" id="KW-0813">Transport</keyword>
<keyword evidence="9" id="KW-1133">Transmembrane helix</keyword>
<protein>
    <recommendedName>
        <fullName evidence="14">Outer membrane protein</fullName>
    </recommendedName>
</protein>
<dbReference type="SUPFAM" id="SSF141729">
    <property type="entry name" value="FimD N-terminal domain-like"/>
    <property type="match status" value="1"/>
</dbReference>
<dbReference type="Pfam" id="PF00577">
    <property type="entry name" value="Usher"/>
    <property type="match status" value="1"/>
</dbReference>
<keyword evidence="4" id="KW-1134">Transmembrane beta strand</keyword>
<keyword evidence="6" id="KW-0732">Signal</keyword>
<evidence type="ECO:0000256" key="1">
    <source>
        <dbReference type="ARBA" id="ARBA00004571"/>
    </source>
</evidence>
<organism evidence="12 13">
    <name type="scientific">Escherichia fergusonii (strain ATCC 35469 / DSM 13698 / CCUG 18766 / IAM 14443 / JCM 21226 / LMG 7866 / NBRC 102419 / NCTC 12128 / CDC 0568-73)</name>
    <dbReference type="NCBI Taxonomy" id="585054"/>
    <lineage>
        <taxon>Bacteria</taxon>
        <taxon>Pseudomonadati</taxon>
        <taxon>Pseudomonadota</taxon>
        <taxon>Gammaproteobacteria</taxon>
        <taxon>Enterobacterales</taxon>
        <taxon>Enterobacteriaceae</taxon>
        <taxon>Escherichia</taxon>
    </lineage>
</organism>
<evidence type="ECO:0000256" key="8">
    <source>
        <dbReference type="ARBA" id="ARBA00023237"/>
    </source>
</evidence>
<evidence type="ECO:0000256" key="3">
    <source>
        <dbReference type="ARBA" id="ARBA00022448"/>
    </source>
</evidence>
<evidence type="ECO:0000259" key="11">
    <source>
        <dbReference type="Pfam" id="PF13954"/>
    </source>
</evidence>
<feature type="transmembrane region" description="Helical" evidence="9">
    <location>
        <begin position="32"/>
        <end position="55"/>
    </location>
</feature>
<comment type="subcellular location">
    <subcellularLocation>
        <location evidence="1">Cell outer membrane</location>
        <topology evidence="1">Multi-pass membrane protein</topology>
    </subcellularLocation>
</comment>
<dbReference type="GO" id="GO:0009279">
    <property type="term" value="C:cell outer membrane"/>
    <property type="evidence" value="ECO:0007669"/>
    <property type="project" value="UniProtKB-SubCell"/>
</dbReference>
<evidence type="ECO:0008006" key="14">
    <source>
        <dbReference type="Google" id="ProtNLM"/>
    </source>
</evidence>
<reference evidence="13" key="1">
    <citation type="journal article" date="2009" name="PLoS Genet.">
        <title>Organised genome dynamics in the Escherichia coli species results in highly diverse adaptive paths.</title>
        <authorList>
            <person name="Touchon M."/>
            <person name="Hoede C."/>
            <person name="Tenaillon O."/>
            <person name="Barbe V."/>
            <person name="Baeriswyl S."/>
            <person name="Bidet P."/>
            <person name="Bingen E."/>
            <person name="Bonacorsi S."/>
            <person name="Bouchier C."/>
            <person name="Bouvet O."/>
            <person name="Calteau A."/>
            <person name="Chiapello H."/>
            <person name="Clermont O."/>
            <person name="Cruveiller S."/>
            <person name="Danchin A."/>
            <person name="Diard M."/>
            <person name="Dossat C."/>
            <person name="Karoui M.E."/>
            <person name="Frapy E."/>
            <person name="Garry L."/>
            <person name="Ghigo J.M."/>
            <person name="Gilles A.M."/>
            <person name="Johnson J."/>
            <person name="Le Bouguenec C."/>
            <person name="Lescat M."/>
            <person name="Mangenot S."/>
            <person name="Martinez-Jehanne V."/>
            <person name="Matic I."/>
            <person name="Nassif X."/>
            <person name="Oztas S."/>
            <person name="Petit M.A."/>
            <person name="Pichon C."/>
            <person name="Rouy Z."/>
            <person name="Ruf C.S."/>
            <person name="Schneider D."/>
            <person name="Tourret J."/>
            <person name="Vacherie B."/>
            <person name="Vallenet D."/>
            <person name="Medigue C."/>
            <person name="Rocha E.P.C."/>
            <person name="Denamur E."/>
        </authorList>
    </citation>
    <scope>NUCLEOTIDE SEQUENCE [LARGE SCALE GENOMIC DNA]</scope>
    <source>
        <strain evidence="13">ATCC 35469 / DSM 13698 / BCRC 15582 / CCUG 18766 / IAM 14443 / JCM 21226 / LMG 7866 / NBRC 102419 / NCTC 12128 / CDC 0568-73</strain>
    </source>
</reference>
<dbReference type="InterPro" id="IPR025949">
    <property type="entry name" value="PapC-like_C"/>
</dbReference>
<comment type="similarity">
    <text evidence="2">Belongs to the fimbrial export usher family.</text>
</comment>
<dbReference type="InterPro" id="IPR025885">
    <property type="entry name" value="PapC_N"/>
</dbReference>
<accession>B7LKQ1</accession>
<keyword evidence="13" id="KW-1185">Reference proteome</keyword>
<sequence length="845" mass="93673">MQPTYWNISKFNRGGLLPPYLKYLSGMDTVNIYRLSIIFCLAAVIPSALAVEFNLNVLDKSMRDSIDLSLLKEKNAIAPGEYFVSIVINNNQISSGQKIRWQKAGDQIKACIDSSLMDKFGLKDEVRQSLPIVNNCVDFKSRPEIVFVFDQSNQQLNITIPQAWLAWHSENWTPPSTWNAGVPGVLLDYNLFASTYRPQEGSNNTNLNAYGTAGLNAGAWRLRSDYQLNQSDSGDHRDESAIISRTYLFRPLPQPGARLTLGETDLSSNIFEGFSYTGAALTSDDRMLPWELRGYAPQISGIAQTNATVTISHNGRVIYQKKVPPGPFIVDDLNQSVQGTLDVKVTEEDGRVNSFQISAASTPFLTRQGQVRYKLAAGRPRASMSHHTENETFLSSEASWGVLSNTSLYGGMLLSGDDYHSGALGIGQNMLWLGALSFDVTWAKSQFNQQEDEQGYSYRVNHSKRIDATDSLLSLAAYRFSDRQFHSYANYIDHKYNDADTHDEKQTISISASQPITPLNLNLNVNLLRQRWWNADTTTTANITAGFNVDIGDWKDISVSTSFNTTHYEDKKRDNQIYFSISLPVGEGGRLGYDLQNSSNTTTHRMSWNDTLDEHNSWGMSAGLQSDRPDNGAQVSGNYQHLSSVGEWDLTGTYATNDYTSASSSWSGSFTATQYGAAFHRRSSTNEPRLMVSTDGVANIPVQGNLDYTNHFGIAVVPFVASYQPSTVAINMNNLPEGVTVSENVVKETWIEGAIGFKSMASRSGKDLSVIIRQASGQFPPLGADIQQTTRGVSVGMVSEDGHAWLSGVDENQQFTVLWGDNRSCTIHLPERMEDTSKRLILPCH</sequence>
<dbReference type="HOGENOM" id="CLU_009120_1_1_6"/>
<dbReference type="InterPro" id="IPR043142">
    <property type="entry name" value="PapC-like_C_sf"/>
</dbReference>
<dbReference type="Gene3D" id="2.60.40.2070">
    <property type="match status" value="1"/>
</dbReference>
<proteinExistence type="inferred from homology"/>
<dbReference type="EMBL" id="CU928158">
    <property type="protein sequence ID" value="CAQ89896.1"/>
    <property type="molecule type" value="Genomic_DNA"/>
</dbReference>
<dbReference type="PANTHER" id="PTHR30451:SF4">
    <property type="entry name" value="OUTER MEMBRANE USHER PROTEIN YQIG-RELATED"/>
    <property type="match status" value="1"/>
</dbReference>
<feature type="domain" description="PapC N-terminal" evidence="11">
    <location>
        <begin position="52"/>
        <end position="191"/>
    </location>
</feature>
<keyword evidence="7 9" id="KW-0472">Membrane</keyword>
<dbReference type="Proteomes" id="UP000000745">
    <property type="component" value="Chromosome"/>
</dbReference>
<dbReference type="Gene3D" id="2.60.40.3110">
    <property type="match status" value="1"/>
</dbReference>
<keyword evidence="5 9" id="KW-0812">Transmembrane</keyword>
<evidence type="ECO:0000256" key="9">
    <source>
        <dbReference type="SAM" id="Phobius"/>
    </source>
</evidence>
<dbReference type="Gene3D" id="3.10.20.410">
    <property type="match status" value="1"/>
</dbReference>
<dbReference type="Pfam" id="PF13953">
    <property type="entry name" value="PapC_C"/>
    <property type="match status" value="1"/>
</dbReference>
<dbReference type="GO" id="GO:0009297">
    <property type="term" value="P:pilus assembly"/>
    <property type="evidence" value="ECO:0007669"/>
    <property type="project" value="InterPro"/>
</dbReference>
<dbReference type="InterPro" id="IPR042186">
    <property type="entry name" value="FimD_plug_dom"/>
</dbReference>